<evidence type="ECO:0000313" key="5">
    <source>
        <dbReference type="EMBL" id="ANU07186.1"/>
    </source>
</evidence>
<dbReference type="PANTHER" id="PTHR37482:SF1">
    <property type="entry name" value="OUTER MEMBRANE PROTEIN ASSEMBLY FACTOR BAME"/>
    <property type="match status" value="1"/>
</dbReference>
<evidence type="ECO:0000259" key="4">
    <source>
        <dbReference type="Pfam" id="PF04355"/>
    </source>
</evidence>
<feature type="domain" description="Outer membrane protein assembly factor BamE" evidence="4">
    <location>
        <begin position="28"/>
        <end position="103"/>
    </location>
</feature>
<dbReference type="PROSITE" id="PS51257">
    <property type="entry name" value="PROKAR_LIPOPROTEIN"/>
    <property type="match status" value="1"/>
</dbReference>
<dbReference type="InterPro" id="IPR037873">
    <property type="entry name" value="BamE-like"/>
</dbReference>
<dbReference type="EMBL" id="CP016545">
    <property type="protein sequence ID" value="ANU07186.1"/>
    <property type="molecule type" value="Genomic_DNA"/>
</dbReference>
<dbReference type="RefSeq" id="WP_083989206.1">
    <property type="nucleotide sequence ID" value="NZ_CP016545.1"/>
</dbReference>
<name>A0A1C7D6R7_9SPHN</name>
<dbReference type="InterPro" id="IPR026592">
    <property type="entry name" value="BamE"/>
</dbReference>
<reference evidence="5 6" key="1">
    <citation type="submission" date="2016-07" db="EMBL/GenBank/DDBJ databases">
        <title>Complete genome sequence of Altererythrobacter namhicola JCM 16345T, containing esterase-encoding genes.</title>
        <authorList>
            <person name="Cheng H."/>
            <person name="Wu Y.-H."/>
            <person name="Jian S.-L."/>
            <person name="Huo Y.-Y."/>
            <person name="Wang C.-S."/>
            <person name="Xu X.-W."/>
        </authorList>
    </citation>
    <scope>NUCLEOTIDE SEQUENCE [LARGE SCALE GENOMIC DNA]</scope>
    <source>
        <strain evidence="5 6">JCM 16345</strain>
    </source>
</reference>
<accession>A0A1C7D6R7</accession>
<keyword evidence="6" id="KW-1185">Reference proteome</keyword>
<proteinExistence type="predicted"/>
<dbReference type="InterPro" id="IPR007450">
    <property type="entry name" value="BamE_dom"/>
</dbReference>
<protein>
    <submittedName>
        <fullName evidence="5">Outer membrane protein assembly factor BamE</fullName>
    </submittedName>
</protein>
<evidence type="ECO:0000256" key="1">
    <source>
        <dbReference type="ARBA" id="ARBA00022729"/>
    </source>
</evidence>
<gene>
    <name evidence="5" type="primary">bamE</name>
    <name evidence="5" type="ORF">A6F65_00869</name>
</gene>
<dbReference type="KEGG" id="anh:A6F65_00869"/>
<dbReference type="OrthoDB" id="7160681at2"/>
<dbReference type="GO" id="GO:0043165">
    <property type="term" value="P:Gram-negative-bacterium-type cell outer membrane assembly"/>
    <property type="evidence" value="ECO:0007669"/>
    <property type="project" value="TreeGrafter"/>
</dbReference>
<dbReference type="GO" id="GO:1990063">
    <property type="term" value="C:Bam protein complex"/>
    <property type="evidence" value="ECO:0007669"/>
    <property type="project" value="TreeGrafter"/>
</dbReference>
<evidence type="ECO:0000256" key="2">
    <source>
        <dbReference type="ARBA" id="ARBA00023136"/>
    </source>
</evidence>
<keyword evidence="3" id="KW-0998">Cell outer membrane</keyword>
<dbReference type="STRING" id="645517.A6F65_00869"/>
<dbReference type="GO" id="GO:0051205">
    <property type="term" value="P:protein insertion into membrane"/>
    <property type="evidence" value="ECO:0007669"/>
    <property type="project" value="TreeGrafter"/>
</dbReference>
<dbReference type="GO" id="GO:0030674">
    <property type="term" value="F:protein-macromolecule adaptor activity"/>
    <property type="evidence" value="ECO:0007669"/>
    <property type="project" value="TreeGrafter"/>
</dbReference>
<dbReference type="Pfam" id="PF04355">
    <property type="entry name" value="BamE"/>
    <property type="match status" value="1"/>
</dbReference>
<dbReference type="Proteomes" id="UP000092698">
    <property type="component" value="Chromosome"/>
</dbReference>
<sequence length="152" mass="15965">MNKRMKLGLVCAAATLAAGCTSIADHRGYIVDEALLQAVSPGLDNKRSVEATLGQPSFKSQFGPETWYYVSSKTGQKPFGSPEIERHTVLAVAFDAQGNVTSTDRNGMEDLAQIDPEGDITPTLGRERGLIEDLFGNIGRVGGIGPAGGGGQ</sequence>
<keyword evidence="2" id="KW-0472">Membrane</keyword>
<keyword evidence="1" id="KW-0732">Signal</keyword>
<dbReference type="AlphaFoldDB" id="A0A1C7D6R7"/>
<dbReference type="Gene3D" id="3.30.1450.10">
    <property type="match status" value="1"/>
</dbReference>
<evidence type="ECO:0000313" key="6">
    <source>
        <dbReference type="Proteomes" id="UP000092698"/>
    </source>
</evidence>
<evidence type="ECO:0000256" key="3">
    <source>
        <dbReference type="ARBA" id="ARBA00023237"/>
    </source>
</evidence>
<dbReference type="PANTHER" id="PTHR37482">
    <property type="entry name" value="OUTER MEMBRANE PROTEIN ASSEMBLY FACTOR BAME"/>
    <property type="match status" value="1"/>
</dbReference>
<organism evidence="5 6">
    <name type="scientific">Paraurantiacibacter namhicola</name>
    <dbReference type="NCBI Taxonomy" id="645517"/>
    <lineage>
        <taxon>Bacteria</taxon>
        <taxon>Pseudomonadati</taxon>
        <taxon>Pseudomonadota</taxon>
        <taxon>Alphaproteobacteria</taxon>
        <taxon>Sphingomonadales</taxon>
        <taxon>Erythrobacteraceae</taxon>
        <taxon>Paraurantiacibacter</taxon>
    </lineage>
</organism>